<name>A0A9P8AXT1_9AGAR</name>
<dbReference type="OrthoDB" id="8300194at2759"/>
<protein>
    <submittedName>
        <fullName evidence="1">Uncharacterized protein</fullName>
    </submittedName>
</protein>
<dbReference type="RefSeq" id="XP_043045215.1">
    <property type="nucleotide sequence ID" value="XM_043182652.1"/>
</dbReference>
<evidence type="ECO:0000313" key="2">
    <source>
        <dbReference type="Proteomes" id="UP000812287"/>
    </source>
</evidence>
<organism evidence="1 2">
    <name type="scientific">Guyanagaster necrorhizus</name>
    <dbReference type="NCBI Taxonomy" id="856835"/>
    <lineage>
        <taxon>Eukaryota</taxon>
        <taxon>Fungi</taxon>
        <taxon>Dikarya</taxon>
        <taxon>Basidiomycota</taxon>
        <taxon>Agaricomycotina</taxon>
        <taxon>Agaricomycetes</taxon>
        <taxon>Agaricomycetidae</taxon>
        <taxon>Agaricales</taxon>
        <taxon>Marasmiineae</taxon>
        <taxon>Physalacriaceae</taxon>
        <taxon>Guyanagaster</taxon>
    </lineage>
</organism>
<reference evidence="1" key="1">
    <citation type="submission" date="2020-11" db="EMBL/GenBank/DDBJ databases">
        <title>Adaptations for nitrogen fixation in a non-lichenized fungal sporocarp promotes dispersal by wood-feeding termites.</title>
        <authorList>
            <consortium name="DOE Joint Genome Institute"/>
            <person name="Koch R.A."/>
            <person name="Yoon G."/>
            <person name="Arayal U."/>
            <person name="Lail K."/>
            <person name="Amirebrahimi M."/>
            <person name="Labutti K."/>
            <person name="Lipzen A."/>
            <person name="Riley R."/>
            <person name="Barry K."/>
            <person name="Henrissat B."/>
            <person name="Grigoriev I.V."/>
            <person name="Herr J.R."/>
            <person name="Aime M.C."/>
        </authorList>
    </citation>
    <scope>NUCLEOTIDE SEQUENCE</scope>
    <source>
        <strain evidence="1">MCA 3950</strain>
    </source>
</reference>
<sequence>LPGHNVQFSDWKDLKDDTRSALVAQLRDYVLQLRNIPPPVESSMCDSAPIALTVVMSTRNK</sequence>
<accession>A0A9P8AXT1</accession>
<proteinExistence type="predicted"/>
<evidence type="ECO:0000313" key="1">
    <source>
        <dbReference type="EMBL" id="KAG7451715.1"/>
    </source>
</evidence>
<dbReference type="GeneID" id="66104949"/>
<dbReference type="AlphaFoldDB" id="A0A9P8AXT1"/>
<feature type="non-terminal residue" evidence="1">
    <location>
        <position position="1"/>
    </location>
</feature>
<keyword evidence="2" id="KW-1185">Reference proteome</keyword>
<gene>
    <name evidence="1" type="ORF">BT62DRAFT_881020</name>
</gene>
<dbReference type="Proteomes" id="UP000812287">
    <property type="component" value="Unassembled WGS sequence"/>
</dbReference>
<comment type="caution">
    <text evidence="1">The sequence shown here is derived from an EMBL/GenBank/DDBJ whole genome shotgun (WGS) entry which is preliminary data.</text>
</comment>
<dbReference type="EMBL" id="MU250524">
    <property type="protein sequence ID" value="KAG7451715.1"/>
    <property type="molecule type" value="Genomic_DNA"/>
</dbReference>